<organism evidence="1 2">
    <name type="scientific">Nonomuraea solani</name>
    <dbReference type="NCBI Taxonomy" id="1144553"/>
    <lineage>
        <taxon>Bacteria</taxon>
        <taxon>Bacillati</taxon>
        <taxon>Actinomycetota</taxon>
        <taxon>Actinomycetes</taxon>
        <taxon>Streptosporangiales</taxon>
        <taxon>Streptosporangiaceae</taxon>
        <taxon>Nonomuraea</taxon>
    </lineage>
</organism>
<proteinExistence type="predicted"/>
<accession>A0A1H6ECU0</accession>
<dbReference type="EMBL" id="FNVT01000009">
    <property type="protein sequence ID" value="SEG95572.1"/>
    <property type="molecule type" value="Genomic_DNA"/>
</dbReference>
<name>A0A1H6ECU0_9ACTN</name>
<keyword evidence="2" id="KW-1185">Reference proteome</keyword>
<dbReference type="AlphaFoldDB" id="A0A1H6ECU0"/>
<sequence length="81" mass="9136">MEKIDFTGVEQTMLTTLYLRACGLEEVMLARDESASMVWGIEQTVRMPTGEPRPAAETLAFRRRLRPVTPPGDPRAPVAYR</sequence>
<dbReference type="Proteomes" id="UP000236732">
    <property type="component" value="Unassembled WGS sequence"/>
</dbReference>
<protein>
    <submittedName>
        <fullName evidence="1">Uncharacterized protein</fullName>
    </submittedName>
</protein>
<evidence type="ECO:0000313" key="1">
    <source>
        <dbReference type="EMBL" id="SEG95572.1"/>
    </source>
</evidence>
<reference evidence="1 2" key="1">
    <citation type="submission" date="2016-10" db="EMBL/GenBank/DDBJ databases">
        <authorList>
            <person name="de Groot N.N."/>
        </authorList>
    </citation>
    <scope>NUCLEOTIDE SEQUENCE [LARGE SCALE GENOMIC DNA]</scope>
    <source>
        <strain evidence="1 2">CGMCC 4.7037</strain>
    </source>
</reference>
<evidence type="ECO:0000313" key="2">
    <source>
        <dbReference type="Proteomes" id="UP000236732"/>
    </source>
</evidence>
<gene>
    <name evidence="1" type="ORF">SAMN05444920_109104</name>
</gene>